<keyword evidence="6" id="KW-0687">Ribonucleoprotein</keyword>
<evidence type="ECO:0000256" key="7">
    <source>
        <dbReference type="ARBA" id="ARBA00039935"/>
    </source>
</evidence>
<dbReference type="Proteomes" id="UP001219518">
    <property type="component" value="Unassembled WGS sequence"/>
</dbReference>
<comment type="similarity">
    <text evidence="2">Belongs to the bacterial ribosomal protein bL32 family.</text>
</comment>
<protein>
    <recommendedName>
        <fullName evidence="7">Large ribosomal subunit protein bL32m</fullName>
    </recommendedName>
    <alternativeName>
        <fullName evidence="8">39S ribosomal protein L32, mitochondrial</fullName>
    </alternativeName>
</protein>
<name>A0AAE1LSL4_9NEOP</name>
<evidence type="ECO:0000256" key="2">
    <source>
        <dbReference type="ARBA" id="ARBA00008560"/>
    </source>
</evidence>
<feature type="compositionally biased region" description="Basic and acidic residues" evidence="10">
    <location>
        <begin position="201"/>
        <end position="212"/>
    </location>
</feature>
<evidence type="ECO:0000256" key="10">
    <source>
        <dbReference type="SAM" id="MobiDB-lite"/>
    </source>
</evidence>
<dbReference type="PANTHER" id="PTHR21026:SF2">
    <property type="entry name" value="LARGE RIBOSOMAL SUBUNIT PROTEIN BL32M"/>
    <property type="match status" value="1"/>
</dbReference>
<dbReference type="GO" id="GO:0003735">
    <property type="term" value="F:structural constituent of ribosome"/>
    <property type="evidence" value="ECO:0007669"/>
    <property type="project" value="InterPro"/>
</dbReference>
<reference evidence="11" key="2">
    <citation type="journal article" date="2023" name="BMC Genomics">
        <title>Pest status, molecular evolution, and epigenetic factors derived from the genome assembly of Frankliniella fusca, a thysanopteran phytovirus vector.</title>
        <authorList>
            <person name="Catto M.A."/>
            <person name="Labadie P.E."/>
            <person name="Jacobson A.L."/>
            <person name="Kennedy G.G."/>
            <person name="Srinivasan R."/>
            <person name="Hunt B.G."/>
        </authorList>
    </citation>
    <scope>NUCLEOTIDE SEQUENCE</scope>
    <source>
        <strain evidence="11">PL_HMW_Pooled</strain>
    </source>
</reference>
<dbReference type="PANTHER" id="PTHR21026">
    <property type="entry name" value="39S RIBOSOMAL PROTEIN L32, MITOCHONDRIAL"/>
    <property type="match status" value="1"/>
</dbReference>
<dbReference type="EMBL" id="JAHWGI010001418">
    <property type="protein sequence ID" value="KAK3931116.1"/>
    <property type="molecule type" value="Genomic_DNA"/>
</dbReference>
<sequence>VRNFKEEGTGNMSAFSMLRRVSLAVTKFENSVENLLQRLLPPGGPSFALAGVEQPLFKLPGLSFPSAKQIWEDAILAAVPRNRRSIERRLKRRFGIPEYHWKMLWMKKNLQSCIQCGNFHEPGLLCPHCYHKVIQETKEISAKIQETLKLEPIEKDVIVLYENEKASPEFFDGKRVVEMEKPRPEWFSSNLMQPSTQESNEDAKDVKPKDLA</sequence>
<proteinExistence type="inferred from homology"/>
<evidence type="ECO:0000256" key="9">
    <source>
        <dbReference type="ARBA" id="ARBA00045766"/>
    </source>
</evidence>
<evidence type="ECO:0000256" key="6">
    <source>
        <dbReference type="ARBA" id="ARBA00023274"/>
    </source>
</evidence>
<evidence type="ECO:0000256" key="3">
    <source>
        <dbReference type="ARBA" id="ARBA00022946"/>
    </source>
</evidence>
<dbReference type="AlphaFoldDB" id="A0AAE1LSL4"/>
<evidence type="ECO:0000313" key="11">
    <source>
        <dbReference type="EMBL" id="KAK3931116.1"/>
    </source>
</evidence>
<dbReference type="InterPro" id="IPR002677">
    <property type="entry name" value="Ribosomal_bL32"/>
</dbReference>
<evidence type="ECO:0000256" key="1">
    <source>
        <dbReference type="ARBA" id="ARBA00004173"/>
    </source>
</evidence>
<dbReference type="InterPro" id="IPR011332">
    <property type="entry name" value="Ribosomal_zn-bd"/>
</dbReference>
<keyword evidence="4 11" id="KW-0689">Ribosomal protein</keyword>
<dbReference type="SUPFAM" id="SSF57829">
    <property type="entry name" value="Zn-binding ribosomal proteins"/>
    <property type="match status" value="1"/>
</dbReference>
<comment type="caution">
    <text evidence="11">The sequence shown here is derived from an EMBL/GenBank/DDBJ whole genome shotgun (WGS) entry which is preliminary data.</text>
</comment>
<feature type="non-terminal residue" evidence="11">
    <location>
        <position position="1"/>
    </location>
</feature>
<reference evidence="11" key="1">
    <citation type="submission" date="2021-07" db="EMBL/GenBank/DDBJ databases">
        <authorList>
            <person name="Catto M.A."/>
            <person name="Jacobson A."/>
            <person name="Kennedy G."/>
            <person name="Labadie P."/>
            <person name="Hunt B.G."/>
            <person name="Srinivasan R."/>
        </authorList>
    </citation>
    <scope>NUCLEOTIDE SEQUENCE</scope>
    <source>
        <strain evidence="11">PL_HMW_Pooled</strain>
        <tissue evidence="11">Head</tissue>
    </source>
</reference>
<accession>A0AAE1LSL4</accession>
<keyword evidence="5" id="KW-0496">Mitochondrion</keyword>
<feature type="region of interest" description="Disordered" evidence="10">
    <location>
        <begin position="186"/>
        <end position="212"/>
    </location>
</feature>
<dbReference type="GO" id="GO:0005762">
    <property type="term" value="C:mitochondrial large ribosomal subunit"/>
    <property type="evidence" value="ECO:0007669"/>
    <property type="project" value="TreeGrafter"/>
</dbReference>
<evidence type="ECO:0000256" key="8">
    <source>
        <dbReference type="ARBA" id="ARBA00042577"/>
    </source>
</evidence>
<comment type="function">
    <text evidence="9">Component of the mitochondrial large ribosomal subunit (mt-LSU). The mitochondrial ribosome (mitoribosome) is a large ribonucleoprotein complex responsible for the synthesis of proteins inside mitochondria.</text>
</comment>
<dbReference type="InterPro" id="IPR051991">
    <property type="entry name" value="Mitoribosomal_protein_bL32"/>
</dbReference>
<gene>
    <name evidence="11" type="ORF">KUF71_025096</name>
</gene>
<organism evidence="11 12">
    <name type="scientific">Frankliniella fusca</name>
    <dbReference type="NCBI Taxonomy" id="407009"/>
    <lineage>
        <taxon>Eukaryota</taxon>
        <taxon>Metazoa</taxon>
        <taxon>Ecdysozoa</taxon>
        <taxon>Arthropoda</taxon>
        <taxon>Hexapoda</taxon>
        <taxon>Insecta</taxon>
        <taxon>Pterygota</taxon>
        <taxon>Neoptera</taxon>
        <taxon>Paraneoptera</taxon>
        <taxon>Thysanoptera</taxon>
        <taxon>Terebrantia</taxon>
        <taxon>Thripoidea</taxon>
        <taxon>Thripidae</taxon>
        <taxon>Frankliniella</taxon>
    </lineage>
</organism>
<dbReference type="Pfam" id="PF01783">
    <property type="entry name" value="Ribosomal_L32p"/>
    <property type="match status" value="1"/>
</dbReference>
<comment type="subcellular location">
    <subcellularLocation>
        <location evidence="1">Mitochondrion</location>
    </subcellularLocation>
</comment>
<evidence type="ECO:0000256" key="5">
    <source>
        <dbReference type="ARBA" id="ARBA00023128"/>
    </source>
</evidence>
<evidence type="ECO:0000256" key="4">
    <source>
        <dbReference type="ARBA" id="ARBA00022980"/>
    </source>
</evidence>
<feature type="compositionally biased region" description="Polar residues" evidence="10">
    <location>
        <begin position="187"/>
        <end position="198"/>
    </location>
</feature>
<dbReference type="GO" id="GO:0006412">
    <property type="term" value="P:translation"/>
    <property type="evidence" value="ECO:0007669"/>
    <property type="project" value="InterPro"/>
</dbReference>
<evidence type="ECO:0000313" key="12">
    <source>
        <dbReference type="Proteomes" id="UP001219518"/>
    </source>
</evidence>
<keyword evidence="3" id="KW-0809">Transit peptide</keyword>
<keyword evidence="12" id="KW-1185">Reference proteome</keyword>